<organism evidence="3">
    <name type="scientific">Eucalyptus grandis</name>
    <name type="common">Flooded gum</name>
    <dbReference type="NCBI Taxonomy" id="71139"/>
    <lineage>
        <taxon>Eukaryota</taxon>
        <taxon>Viridiplantae</taxon>
        <taxon>Streptophyta</taxon>
        <taxon>Embryophyta</taxon>
        <taxon>Tracheophyta</taxon>
        <taxon>Spermatophyta</taxon>
        <taxon>Magnoliopsida</taxon>
        <taxon>eudicotyledons</taxon>
        <taxon>Gunneridae</taxon>
        <taxon>Pentapetalae</taxon>
        <taxon>rosids</taxon>
        <taxon>malvids</taxon>
        <taxon>Myrtales</taxon>
        <taxon>Myrtaceae</taxon>
        <taxon>Myrtoideae</taxon>
        <taxon>Eucalypteae</taxon>
        <taxon>Eucalyptus</taxon>
    </lineage>
</organism>
<sequence length="84" mass="9213">MDPYNKMRIVILFMLFVNSYSAAVMSFGEGENPAGSLSKVTSQRKWREMIMLEAVLDYDKPGPNPRHEQGKGKLAPGGGGTPNP</sequence>
<feature type="signal peptide" evidence="2">
    <location>
        <begin position="1"/>
        <end position="22"/>
    </location>
</feature>
<name>A0A059CGP9_EUCGR</name>
<feature type="compositionally biased region" description="Basic and acidic residues" evidence="1">
    <location>
        <begin position="58"/>
        <end position="71"/>
    </location>
</feature>
<evidence type="ECO:0000313" key="3">
    <source>
        <dbReference type="EMBL" id="KCW77346.1"/>
    </source>
</evidence>
<evidence type="ECO:0000256" key="1">
    <source>
        <dbReference type="SAM" id="MobiDB-lite"/>
    </source>
</evidence>
<proteinExistence type="predicted"/>
<keyword evidence="2" id="KW-0732">Signal</keyword>
<dbReference type="PANTHER" id="PTHR34467">
    <property type="entry name" value="TRANSMEMBRANE PROTEIN"/>
    <property type="match status" value="1"/>
</dbReference>
<protein>
    <submittedName>
        <fullName evidence="3">Uncharacterized protein</fullName>
    </submittedName>
</protein>
<dbReference type="PANTHER" id="PTHR34467:SF3">
    <property type="entry name" value="PROTEIN, PUTATIVE-RELATED"/>
    <property type="match status" value="1"/>
</dbReference>
<feature type="region of interest" description="Disordered" evidence="1">
    <location>
        <begin position="58"/>
        <end position="84"/>
    </location>
</feature>
<reference evidence="3" key="1">
    <citation type="submission" date="2013-07" db="EMBL/GenBank/DDBJ databases">
        <title>The genome of Eucalyptus grandis.</title>
        <authorList>
            <person name="Schmutz J."/>
            <person name="Hayes R."/>
            <person name="Myburg A."/>
            <person name="Tuskan G."/>
            <person name="Grattapaglia D."/>
            <person name="Rokhsar D.S."/>
        </authorList>
    </citation>
    <scope>NUCLEOTIDE SEQUENCE</scope>
    <source>
        <tissue evidence="3">Leaf extractions</tissue>
    </source>
</reference>
<evidence type="ECO:0000256" key="2">
    <source>
        <dbReference type="SAM" id="SignalP"/>
    </source>
</evidence>
<gene>
    <name evidence="3" type="ORF">EUGRSUZ_D01706</name>
</gene>
<feature type="compositionally biased region" description="Gly residues" evidence="1">
    <location>
        <begin position="75"/>
        <end position="84"/>
    </location>
</feature>
<dbReference type="OMA" id="DMREVLM"/>
<dbReference type="EMBL" id="KK198756">
    <property type="protein sequence ID" value="KCW77346.1"/>
    <property type="molecule type" value="Genomic_DNA"/>
</dbReference>
<dbReference type="InParanoid" id="A0A059CGP9"/>
<feature type="chain" id="PRO_5001569767" evidence="2">
    <location>
        <begin position="23"/>
        <end position="84"/>
    </location>
</feature>
<dbReference type="Gramene" id="KCW77346">
    <property type="protein sequence ID" value="KCW77346"/>
    <property type="gene ID" value="EUGRSUZ_D01706"/>
</dbReference>
<dbReference type="AlphaFoldDB" id="A0A059CGP9"/>
<accession>A0A059CGP9</accession>